<keyword evidence="2" id="KW-1185">Reference proteome</keyword>
<dbReference type="Proteomes" id="UP000799779">
    <property type="component" value="Unassembled WGS sequence"/>
</dbReference>
<dbReference type="AlphaFoldDB" id="A0A6A5WU78"/>
<dbReference type="EMBL" id="ML977571">
    <property type="protein sequence ID" value="KAF2003761.1"/>
    <property type="molecule type" value="Genomic_DNA"/>
</dbReference>
<reference evidence="1" key="1">
    <citation type="journal article" date="2020" name="Stud. Mycol.">
        <title>101 Dothideomycetes genomes: a test case for predicting lifestyles and emergence of pathogens.</title>
        <authorList>
            <person name="Haridas S."/>
            <person name="Albert R."/>
            <person name="Binder M."/>
            <person name="Bloem J."/>
            <person name="Labutti K."/>
            <person name="Salamov A."/>
            <person name="Andreopoulos B."/>
            <person name="Baker S."/>
            <person name="Barry K."/>
            <person name="Bills G."/>
            <person name="Bluhm B."/>
            <person name="Cannon C."/>
            <person name="Castanera R."/>
            <person name="Culley D."/>
            <person name="Daum C."/>
            <person name="Ezra D."/>
            <person name="Gonzalez J."/>
            <person name="Henrissat B."/>
            <person name="Kuo A."/>
            <person name="Liang C."/>
            <person name="Lipzen A."/>
            <person name="Lutzoni F."/>
            <person name="Magnuson J."/>
            <person name="Mondo S."/>
            <person name="Nolan M."/>
            <person name="Ohm R."/>
            <person name="Pangilinan J."/>
            <person name="Park H.-J."/>
            <person name="Ramirez L."/>
            <person name="Alfaro M."/>
            <person name="Sun H."/>
            <person name="Tritt A."/>
            <person name="Yoshinaga Y."/>
            <person name="Zwiers L.-H."/>
            <person name="Turgeon B."/>
            <person name="Goodwin S."/>
            <person name="Spatafora J."/>
            <person name="Crous P."/>
            <person name="Grigoriev I."/>
        </authorList>
    </citation>
    <scope>NUCLEOTIDE SEQUENCE</scope>
    <source>
        <strain evidence="1">CBS 123094</strain>
    </source>
</reference>
<sequence length="204" mass="23343">MDGIIDSWDRTIFAICDLKGDVFWKYEIGVEARLLRFGLLESDRCDVVAVSASVDVKAPMKFEGFMNLKETCGANGEMKGFSEMGFMFDSLVTDDEPSPHYWTALFDVGLEYEKEIFFLHRGNFGLARPIGIHSLQDGLLGVRHWAFIVGHSVEEACYSRVGIAWFDLPLSRIQCEARYNPDAPHLSWNAHTSNSWRKRRIRRV</sequence>
<protein>
    <submittedName>
        <fullName evidence="1">Uncharacterized protein</fullName>
    </submittedName>
</protein>
<evidence type="ECO:0000313" key="1">
    <source>
        <dbReference type="EMBL" id="KAF2003761.1"/>
    </source>
</evidence>
<name>A0A6A5WU78_9PLEO</name>
<organism evidence="1 2">
    <name type="scientific">Amniculicola lignicola CBS 123094</name>
    <dbReference type="NCBI Taxonomy" id="1392246"/>
    <lineage>
        <taxon>Eukaryota</taxon>
        <taxon>Fungi</taxon>
        <taxon>Dikarya</taxon>
        <taxon>Ascomycota</taxon>
        <taxon>Pezizomycotina</taxon>
        <taxon>Dothideomycetes</taxon>
        <taxon>Pleosporomycetidae</taxon>
        <taxon>Pleosporales</taxon>
        <taxon>Amniculicolaceae</taxon>
        <taxon>Amniculicola</taxon>
    </lineage>
</organism>
<accession>A0A6A5WU78</accession>
<proteinExistence type="predicted"/>
<gene>
    <name evidence="1" type="ORF">P154DRAFT_532122</name>
</gene>
<evidence type="ECO:0000313" key="2">
    <source>
        <dbReference type="Proteomes" id="UP000799779"/>
    </source>
</evidence>